<feature type="binding site" evidence="10">
    <location>
        <position position="119"/>
    </location>
    <ligand>
        <name>L-histidine</name>
        <dbReference type="ChEBI" id="CHEBI:57595"/>
    </ligand>
</feature>
<dbReference type="EC" id="6.1.1.21" evidence="9"/>
<reference evidence="12 13" key="1">
    <citation type="submission" date="2017-11" db="EMBL/GenBank/DDBJ databases">
        <title>Evolution of Phototrophy in the Chloroflexi Phylum Driven by Horizontal Gene Transfer.</title>
        <authorList>
            <person name="Ward L.M."/>
            <person name="Hemp J."/>
            <person name="Shih P.M."/>
            <person name="Mcglynn S.E."/>
            <person name="Fischer W."/>
        </authorList>
    </citation>
    <scope>NUCLEOTIDE SEQUENCE [LARGE SCALE GENOMIC DNA]</scope>
    <source>
        <strain evidence="12">JP3_13</strain>
    </source>
</reference>
<evidence type="ECO:0000313" key="13">
    <source>
        <dbReference type="Proteomes" id="UP000229681"/>
    </source>
</evidence>
<dbReference type="GO" id="GO:0005524">
    <property type="term" value="F:ATP binding"/>
    <property type="evidence" value="ECO:0007669"/>
    <property type="project" value="UniProtKB-UniRule"/>
</dbReference>
<evidence type="ECO:0000256" key="4">
    <source>
        <dbReference type="ARBA" id="ARBA00022741"/>
    </source>
</evidence>
<comment type="caution">
    <text evidence="12">The sequence shown here is derived from an EMBL/GenBank/DDBJ whole genome shotgun (WGS) entry which is preliminary data.</text>
</comment>
<dbReference type="Gene3D" id="3.40.50.800">
    <property type="entry name" value="Anticodon-binding domain"/>
    <property type="match status" value="1"/>
</dbReference>
<dbReference type="InterPro" id="IPR036621">
    <property type="entry name" value="Anticodon-bd_dom_sf"/>
</dbReference>
<evidence type="ECO:0000313" key="12">
    <source>
        <dbReference type="EMBL" id="PJF35810.1"/>
    </source>
</evidence>
<comment type="catalytic activity">
    <reaction evidence="8 9">
        <text>tRNA(His) + L-histidine + ATP = L-histidyl-tRNA(His) + AMP + diphosphate + H(+)</text>
        <dbReference type="Rhea" id="RHEA:17313"/>
        <dbReference type="Rhea" id="RHEA-COMP:9665"/>
        <dbReference type="Rhea" id="RHEA-COMP:9689"/>
        <dbReference type="ChEBI" id="CHEBI:15378"/>
        <dbReference type="ChEBI" id="CHEBI:30616"/>
        <dbReference type="ChEBI" id="CHEBI:33019"/>
        <dbReference type="ChEBI" id="CHEBI:57595"/>
        <dbReference type="ChEBI" id="CHEBI:78442"/>
        <dbReference type="ChEBI" id="CHEBI:78527"/>
        <dbReference type="ChEBI" id="CHEBI:456215"/>
        <dbReference type="EC" id="6.1.1.21"/>
    </reaction>
</comment>
<dbReference type="Gene3D" id="3.30.930.10">
    <property type="entry name" value="Bira Bifunctional Protein, Domain 2"/>
    <property type="match status" value="1"/>
</dbReference>
<dbReference type="PANTHER" id="PTHR11476">
    <property type="entry name" value="HISTIDYL-TRNA SYNTHETASE"/>
    <property type="match status" value="1"/>
</dbReference>
<dbReference type="SUPFAM" id="SSF55681">
    <property type="entry name" value="Class II aaRS and biotin synthetases"/>
    <property type="match status" value="1"/>
</dbReference>
<evidence type="ECO:0000256" key="2">
    <source>
        <dbReference type="ARBA" id="ARBA00022490"/>
    </source>
</evidence>
<gene>
    <name evidence="9 12" type="primary">hisS</name>
    <name evidence="12" type="ORF">CUN49_08640</name>
</gene>
<dbReference type="CDD" id="cd00773">
    <property type="entry name" value="HisRS-like_core"/>
    <property type="match status" value="1"/>
</dbReference>
<feature type="domain" description="Aminoacyl-transfer RNA synthetases class-II family profile" evidence="11">
    <location>
        <begin position="1"/>
        <end position="361"/>
    </location>
</feature>
<feature type="binding site" evidence="10">
    <location>
        <begin position="71"/>
        <end position="73"/>
    </location>
    <ligand>
        <name>L-histidine</name>
        <dbReference type="ChEBI" id="CHEBI:57595"/>
    </ligand>
</feature>
<name>A0A2M8PE32_9CHLR</name>
<dbReference type="InterPro" id="IPR006195">
    <property type="entry name" value="aa-tRNA-synth_II"/>
</dbReference>
<dbReference type="GO" id="GO:0006427">
    <property type="term" value="P:histidyl-tRNA aminoacylation"/>
    <property type="evidence" value="ECO:0007669"/>
    <property type="project" value="UniProtKB-UniRule"/>
</dbReference>
<dbReference type="PANTHER" id="PTHR11476:SF7">
    <property type="entry name" value="HISTIDINE--TRNA LIGASE"/>
    <property type="match status" value="1"/>
</dbReference>
<dbReference type="HAMAP" id="MF_00127">
    <property type="entry name" value="His_tRNA_synth"/>
    <property type="match status" value="1"/>
</dbReference>
<keyword evidence="5 9" id="KW-0067">ATP-binding</keyword>
<evidence type="ECO:0000256" key="3">
    <source>
        <dbReference type="ARBA" id="ARBA00022598"/>
    </source>
</evidence>
<dbReference type="InterPro" id="IPR004516">
    <property type="entry name" value="HisRS/HisZ"/>
</dbReference>
<feature type="binding site" evidence="10">
    <location>
        <position position="273"/>
    </location>
    <ligand>
        <name>L-histidine</name>
        <dbReference type="ChEBI" id="CHEBI:57595"/>
    </ligand>
</feature>
<evidence type="ECO:0000256" key="1">
    <source>
        <dbReference type="ARBA" id="ARBA00008226"/>
    </source>
</evidence>
<evidence type="ECO:0000256" key="8">
    <source>
        <dbReference type="ARBA" id="ARBA00047639"/>
    </source>
</evidence>
<dbReference type="PROSITE" id="PS50862">
    <property type="entry name" value="AA_TRNA_LIGASE_II"/>
    <property type="match status" value="1"/>
</dbReference>
<protein>
    <recommendedName>
        <fullName evidence="9">Histidine--tRNA ligase</fullName>
        <ecNumber evidence="9">6.1.1.21</ecNumber>
    </recommendedName>
    <alternativeName>
        <fullName evidence="9">Histidyl-tRNA synthetase</fullName>
        <shortName evidence="9">HisRS</shortName>
    </alternativeName>
</protein>
<dbReference type="InterPro" id="IPR045864">
    <property type="entry name" value="aa-tRNA-synth_II/BPL/LPL"/>
</dbReference>
<keyword evidence="6 9" id="KW-0648">Protein biosynthesis</keyword>
<feature type="binding site" evidence="10">
    <location>
        <begin position="277"/>
        <end position="278"/>
    </location>
    <ligand>
        <name>L-histidine</name>
        <dbReference type="ChEBI" id="CHEBI:57595"/>
    </ligand>
</feature>
<accession>A0A2M8PE32</accession>
<feature type="binding site" evidence="10">
    <location>
        <position position="115"/>
    </location>
    <ligand>
        <name>L-histidine</name>
        <dbReference type="ChEBI" id="CHEBI:57595"/>
    </ligand>
</feature>
<dbReference type="InterPro" id="IPR015807">
    <property type="entry name" value="His-tRNA-ligase"/>
</dbReference>
<keyword evidence="2 9" id="KW-0963">Cytoplasm</keyword>
<comment type="subcellular location">
    <subcellularLocation>
        <location evidence="9">Cytoplasm</location>
    </subcellularLocation>
</comment>
<evidence type="ECO:0000256" key="6">
    <source>
        <dbReference type="ARBA" id="ARBA00022917"/>
    </source>
</evidence>
<proteinExistence type="inferred from homology"/>
<dbReference type="Pfam" id="PF03129">
    <property type="entry name" value="HGTP_anticodon"/>
    <property type="match status" value="1"/>
</dbReference>
<comment type="subunit">
    <text evidence="9">Homodimer.</text>
</comment>
<dbReference type="SUPFAM" id="SSF52954">
    <property type="entry name" value="Class II aaRS ABD-related"/>
    <property type="match status" value="1"/>
</dbReference>
<evidence type="ECO:0000256" key="7">
    <source>
        <dbReference type="ARBA" id="ARBA00023146"/>
    </source>
</evidence>
<dbReference type="EMBL" id="PGTM01000108">
    <property type="protein sequence ID" value="PJF35810.1"/>
    <property type="molecule type" value="Genomic_DNA"/>
</dbReference>
<dbReference type="Pfam" id="PF13393">
    <property type="entry name" value="tRNA-synt_His"/>
    <property type="match status" value="1"/>
</dbReference>
<organism evidence="12 13">
    <name type="scientific">Candidatus Thermofonsia Clade 1 bacterium</name>
    <dbReference type="NCBI Taxonomy" id="2364210"/>
    <lineage>
        <taxon>Bacteria</taxon>
        <taxon>Bacillati</taxon>
        <taxon>Chloroflexota</taxon>
        <taxon>Candidatus Thermofontia</taxon>
        <taxon>Candidatus Thermofonsia Clade 1</taxon>
    </lineage>
</organism>
<dbReference type="GO" id="GO:0005737">
    <property type="term" value="C:cytoplasm"/>
    <property type="evidence" value="ECO:0007669"/>
    <property type="project" value="UniProtKB-SubCell"/>
</dbReference>
<comment type="similarity">
    <text evidence="1 9">Belongs to the class-II aminoacyl-tRNA synthetase family.</text>
</comment>
<evidence type="ECO:0000256" key="5">
    <source>
        <dbReference type="ARBA" id="ARBA00022840"/>
    </source>
</evidence>
<dbReference type="GO" id="GO:0004821">
    <property type="term" value="F:histidine-tRNA ligase activity"/>
    <property type="evidence" value="ECO:0007669"/>
    <property type="project" value="UniProtKB-UniRule"/>
</dbReference>
<dbReference type="InterPro" id="IPR033656">
    <property type="entry name" value="HisRS_anticodon"/>
</dbReference>
<dbReference type="NCBIfam" id="TIGR00442">
    <property type="entry name" value="hisS"/>
    <property type="match status" value="1"/>
</dbReference>
<dbReference type="InterPro" id="IPR041715">
    <property type="entry name" value="HisRS-like_core"/>
</dbReference>
<keyword evidence="3 9" id="KW-0436">Ligase</keyword>
<keyword evidence="4 9" id="KW-0547">Nucleotide-binding</keyword>
<evidence type="ECO:0000256" key="10">
    <source>
        <dbReference type="PIRSR" id="PIRSR001549-1"/>
    </source>
</evidence>
<dbReference type="CDD" id="cd00859">
    <property type="entry name" value="HisRS_anticodon"/>
    <property type="match status" value="1"/>
</dbReference>
<sequence length="445" mass="49122">MRDFLPEELLRRQFVIERVARVFEAFGYEPLQTPVLELEETLLGKYGADAEKLIFHAQHPNGKEKLALRYDLTVPLARAFALHESKLSLPFRRYQIAPVWRAERPQRGRYREFYQCDVDCIGVEGMEADAEVISVAVMALQRLGFSDFAVKLNNRKLLTGIGLYVGLEGPPLADLYRSIDKLDKIGVDGVREELLKSGIAAEPVDRIMALVGSGAELECGYAAARARLAHFRQILSDVPLALEGLAELERVFNYLEASQVPEAMIAFDPSMVRGLGYYTGPIFEAVLLSADPEERVGSLAGGGRYDDLIGLFRKTSLPTVGVSLGIERLIVLMEKRGMYPEPLQRTVVQVLVSVFNEALRPAALRLASQLRLAGLSVEVFAGSAKLGKQLAYADKRGIPLVALLGEDELAAGVVKFKRLRDQHETVCPSAESAQQAQALLCIPQN</sequence>
<dbReference type="Proteomes" id="UP000229681">
    <property type="component" value="Unassembled WGS sequence"/>
</dbReference>
<dbReference type="InterPro" id="IPR004154">
    <property type="entry name" value="Anticodon-bd"/>
</dbReference>
<evidence type="ECO:0000259" key="11">
    <source>
        <dbReference type="PROSITE" id="PS50862"/>
    </source>
</evidence>
<evidence type="ECO:0000256" key="9">
    <source>
        <dbReference type="HAMAP-Rule" id="MF_00127"/>
    </source>
</evidence>
<keyword evidence="7 9" id="KW-0030">Aminoacyl-tRNA synthetase</keyword>
<feature type="binding site" evidence="10">
    <location>
        <position position="101"/>
    </location>
    <ligand>
        <name>L-histidine</name>
        <dbReference type="ChEBI" id="CHEBI:57595"/>
    </ligand>
</feature>
<dbReference type="PIRSF" id="PIRSF001549">
    <property type="entry name" value="His-tRNA_synth"/>
    <property type="match status" value="1"/>
</dbReference>
<dbReference type="AlphaFoldDB" id="A0A2M8PE32"/>